<feature type="region of interest" description="Disordered" evidence="1">
    <location>
        <begin position="1"/>
        <end position="53"/>
    </location>
</feature>
<accession>A0A0C2WK90</accession>
<evidence type="ECO:0000259" key="2">
    <source>
        <dbReference type="Pfam" id="PF20411"/>
    </source>
</evidence>
<dbReference type="Pfam" id="PF20411">
    <property type="entry name" value="DUF6697"/>
    <property type="match status" value="1"/>
</dbReference>
<keyword evidence="4" id="KW-1185">Reference proteome</keyword>
<organism evidence="3 4">
    <name type="scientific">Serendipita vermifera MAFF 305830</name>
    <dbReference type="NCBI Taxonomy" id="933852"/>
    <lineage>
        <taxon>Eukaryota</taxon>
        <taxon>Fungi</taxon>
        <taxon>Dikarya</taxon>
        <taxon>Basidiomycota</taxon>
        <taxon>Agaricomycotina</taxon>
        <taxon>Agaricomycetes</taxon>
        <taxon>Sebacinales</taxon>
        <taxon>Serendipitaceae</taxon>
        <taxon>Serendipita</taxon>
    </lineage>
</organism>
<dbReference type="InterPro" id="IPR046520">
    <property type="entry name" value="DUF6697"/>
</dbReference>
<reference evidence="3 4" key="1">
    <citation type="submission" date="2014-04" db="EMBL/GenBank/DDBJ databases">
        <authorList>
            <consortium name="DOE Joint Genome Institute"/>
            <person name="Kuo A."/>
            <person name="Zuccaro A."/>
            <person name="Kohler A."/>
            <person name="Nagy L.G."/>
            <person name="Floudas D."/>
            <person name="Copeland A."/>
            <person name="Barry K.W."/>
            <person name="Cichocki N."/>
            <person name="Veneault-Fourrey C."/>
            <person name="LaButti K."/>
            <person name="Lindquist E.A."/>
            <person name="Lipzen A."/>
            <person name="Lundell T."/>
            <person name="Morin E."/>
            <person name="Murat C."/>
            <person name="Sun H."/>
            <person name="Tunlid A."/>
            <person name="Henrissat B."/>
            <person name="Grigoriev I.V."/>
            <person name="Hibbett D.S."/>
            <person name="Martin F."/>
            <person name="Nordberg H.P."/>
            <person name="Cantor M.N."/>
            <person name="Hua S.X."/>
        </authorList>
    </citation>
    <scope>NUCLEOTIDE SEQUENCE [LARGE SCALE GENOMIC DNA]</scope>
    <source>
        <strain evidence="3 4">MAFF 305830</strain>
    </source>
</reference>
<feature type="domain" description="DUF6697" evidence="2">
    <location>
        <begin position="91"/>
        <end position="198"/>
    </location>
</feature>
<evidence type="ECO:0000313" key="3">
    <source>
        <dbReference type="EMBL" id="KIM26758.1"/>
    </source>
</evidence>
<gene>
    <name evidence="3" type="ORF">M408DRAFT_177192</name>
</gene>
<evidence type="ECO:0000256" key="1">
    <source>
        <dbReference type="SAM" id="MobiDB-lite"/>
    </source>
</evidence>
<name>A0A0C2WK90_SERVB</name>
<evidence type="ECO:0000313" key="4">
    <source>
        <dbReference type="Proteomes" id="UP000054097"/>
    </source>
</evidence>
<reference evidence="4" key="2">
    <citation type="submission" date="2015-01" db="EMBL/GenBank/DDBJ databases">
        <title>Evolutionary Origins and Diversification of the Mycorrhizal Mutualists.</title>
        <authorList>
            <consortium name="DOE Joint Genome Institute"/>
            <consortium name="Mycorrhizal Genomics Consortium"/>
            <person name="Kohler A."/>
            <person name="Kuo A."/>
            <person name="Nagy L.G."/>
            <person name="Floudas D."/>
            <person name="Copeland A."/>
            <person name="Barry K.W."/>
            <person name="Cichocki N."/>
            <person name="Veneault-Fourrey C."/>
            <person name="LaButti K."/>
            <person name="Lindquist E.A."/>
            <person name="Lipzen A."/>
            <person name="Lundell T."/>
            <person name="Morin E."/>
            <person name="Murat C."/>
            <person name="Riley R."/>
            <person name="Ohm R."/>
            <person name="Sun H."/>
            <person name="Tunlid A."/>
            <person name="Henrissat B."/>
            <person name="Grigoriev I.V."/>
            <person name="Hibbett D.S."/>
            <person name="Martin F."/>
        </authorList>
    </citation>
    <scope>NUCLEOTIDE SEQUENCE [LARGE SCALE GENOMIC DNA]</scope>
    <source>
        <strain evidence="4">MAFF 305830</strain>
    </source>
</reference>
<dbReference type="HOGENOM" id="CLU_1262202_0_0_1"/>
<dbReference type="Proteomes" id="UP000054097">
    <property type="component" value="Unassembled WGS sequence"/>
</dbReference>
<feature type="compositionally biased region" description="Polar residues" evidence="1">
    <location>
        <begin position="20"/>
        <end position="49"/>
    </location>
</feature>
<sequence>MEISQSPAPKGKKRARSPEDSSSTLHVSKRTSSTRSWGLNSEETSSQKTANAAPQPAAIRALIEAAPPVFSLPSTVEVDTSEQFVPRTFAAHFGSGASGSWCGWNPTRRLKSFRSGVGNNQILRASNNLQPFRPVSPCSTGILLELPGCNDYRRPSKDQEQDHHYTAFVQPGRTNWLYCGEYRLVDKGDIAWAELPSWVRKLPSQNEPRLNSLGPKEVG</sequence>
<proteinExistence type="predicted"/>
<dbReference type="AlphaFoldDB" id="A0A0C2WK90"/>
<protein>
    <recommendedName>
        <fullName evidence="2">DUF6697 domain-containing protein</fullName>
    </recommendedName>
</protein>
<dbReference type="EMBL" id="KN824303">
    <property type="protein sequence ID" value="KIM26758.1"/>
    <property type="molecule type" value="Genomic_DNA"/>
</dbReference>